<protein>
    <submittedName>
        <fullName evidence="2">Protein PHLOEM PROTEIN 2-LIKE A1-like</fullName>
    </submittedName>
</protein>
<dbReference type="Proteomes" id="UP000321393">
    <property type="component" value="Unassembled WGS sequence"/>
</dbReference>
<dbReference type="OrthoDB" id="533833at2759"/>
<dbReference type="GO" id="GO:0030246">
    <property type="term" value="F:carbohydrate binding"/>
    <property type="evidence" value="ECO:0007669"/>
    <property type="project" value="InterPro"/>
</dbReference>
<evidence type="ECO:0000313" key="3">
    <source>
        <dbReference type="Proteomes" id="UP000321393"/>
    </source>
</evidence>
<gene>
    <name evidence="2" type="ORF">E5676_scaffold1317G00730</name>
    <name evidence="1" type="ORF">E6C27_scaffold466G00160</name>
</gene>
<dbReference type="AlphaFoldDB" id="A0A5D3BZV6"/>
<evidence type="ECO:0000313" key="2">
    <source>
        <dbReference type="EMBL" id="TYK05097.1"/>
    </source>
</evidence>
<dbReference type="PANTHER" id="PTHR48478">
    <property type="entry name" value="LECTIN-LIKE"/>
    <property type="match status" value="1"/>
</dbReference>
<organism evidence="2 4">
    <name type="scientific">Cucumis melo var. makuwa</name>
    <name type="common">Oriental melon</name>
    <dbReference type="NCBI Taxonomy" id="1194695"/>
    <lineage>
        <taxon>Eukaryota</taxon>
        <taxon>Viridiplantae</taxon>
        <taxon>Streptophyta</taxon>
        <taxon>Embryophyta</taxon>
        <taxon>Tracheophyta</taxon>
        <taxon>Spermatophyta</taxon>
        <taxon>Magnoliopsida</taxon>
        <taxon>eudicotyledons</taxon>
        <taxon>Gunneridae</taxon>
        <taxon>Pentapetalae</taxon>
        <taxon>rosids</taxon>
        <taxon>fabids</taxon>
        <taxon>Cucurbitales</taxon>
        <taxon>Cucurbitaceae</taxon>
        <taxon>Benincaseae</taxon>
        <taxon>Cucumis</taxon>
    </lineage>
</organism>
<dbReference type="EMBL" id="SSTD01013989">
    <property type="protein sequence ID" value="TYK05097.1"/>
    <property type="molecule type" value="Genomic_DNA"/>
</dbReference>
<reference evidence="3 4" key="1">
    <citation type="submission" date="2019-08" db="EMBL/GenBank/DDBJ databases">
        <title>Draft genome sequences of two oriental melons (Cucumis melo L. var makuwa).</title>
        <authorList>
            <person name="Kwon S.-Y."/>
        </authorList>
    </citation>
    <scope>NUCLEOTIDE SEQUENCE [LARGE SCALE GENOMIC DNA]</scope>
    <source>
        <strain evidence="4">cv. Chang Bougi</strain>
        <strain evidence="3">cv. SW 3</strain>
        <tissue evidence="2">Leaf</tissue>
    </source>
</reference>
<dbReference type="Proteomes" id="UP000321947">
    <property type="component" value="Unassembled WGS sequence"/>
</dbReference>
<proteinExistence type="predicted"/>
<dbReference type="PANTHER" id="PTHR48478:SF1">
    <property type="entry name" value="LECTIN-LIKE"/>
    <property type="match status" value="1"/>
</dbReference>
<dbReference type="InterPro" id="IPR025886">
    <property type="entry name" value="PP2-like"/>
</dbReference>
<evidence type="ECO:0000313" key="1">
    <source>
        <dbReference type="EMBL" id="KAA0047060.1"/>
    </source>
</evidence>
<dbReference type="Pfam" id="PF14299">
    <property type="entry name" value="PP2"/>
    <property type="match status" value="1"/>
</dbReference>
<sequence length="171" mass="20024">MQIYWFDKKGKGNGYFLLPKSLSIAWIDDRRYWKWIFVELSGKKLEVAELIRVSWLDARGKIKEYMLSPGIVYEVLCHLLLKPGASGWHEPINFGLTFPDGKTYVNQESLECRPRDVWFTVKVGEFKVDDRHGCDSTKEYEFSMYNHGGHWKTEMILKGYEIRPKQSSCGC</sequence>
<dbReference type="EMBL" id="SSTE01013512">
    <property type="protein sequence ID" value="KAA0047060.1"/>
    <property type="molecule type" value="Genomic_DNA"/>
</dbReference>
<name>A0A5D3BZV6_CUCMM</name>
<comment type="caution">
    <text evidence="2">The sequence shown here is derived from an EMBL/GenBank/DDBJ whole genome shotgun (WGS) entry which is preliminary data.</text>
</comment>
<accession>A0A5D3BZV6</accession>
<evidence type="ECO:0000313" key="4">
    <source>
        <dbReference type="Proteomes" id="UP000321947"/>
    </source>
</evidence>
<dbReference type="STRING" id="1194695.A0A5D3BZV6"/>
<dbReference type="InterPro" id="IPR052147">
    <property type="entry name" value="PP2-like/Lectin"/>
</dbReference>